<keyword evidence="13" id="KW-1185">Reference proteome</keyword>
<dbReference type="InterPro" id="IPR021731">
    <property type="entry name" value="AMIN_dom"/>
</dbReference>
<keyword evidence="7" id="KW-0472">Membrane</keyword>
<dbReference type="PANTHER" id="PTHR30604:SF1">
    <property type="entry name" value="DNA UTILIZATION PROTEIN HOFQ"/>
    <property type="match status" value="1"/>
</dbReference>
<dbReference type="InterPro" id="IPR011662">
    <property type="entry name" value="Secretin/TonB_short_N"/>
</dbReference>
<dbReference type="Pfam" id="PF03958">
    <property type="entry name" value="Secretin_N"/>
    <property type="match status" value="1"/>
</dbReference>
<evidence type="ECO:0000259" key="11">
    <source>
        <dbReference type="SMART" id="SM00965"/>
    </source>
</evidence>
<comment type="caution">
    <text evidence="12">The sequence shown here is derived from an EMBL/GenBank/DDBJ whole genome shotgun (WGS) entry which is preliminary data.</text>
</comment>
<evidence type="ECO:0000256" key="5">
    <source>
        <dbReference type="ARBA" id="ARBA00022729"/>
    </source>
</evidence>
<dbReference type="PROSITE" id="PS51257">
    <property type="entry name" value="PROKAR_LIPOPROTEIN"/>
    <property type="match status" value="1"/>
</dbReference>
<dbReference type="InterPro" id="IPR004846">
    <property type="entry name" value="T2SS/T3SS_dom"/>
</dbReference>
<dbReference type="InterPro" id="IPR001775">
    <property type="entry name" value="GspD/PilQ"/>
</dbReference>
<dbReference type="PRINTS" id="PR00811">
    <property type="entry name" value="BCTERIALGSPD"/>
</dbReference>
<evidence type="ECO:0000256" key="10">
    <source>
        <dbReference type="SAM" id="MobiDB-lite"/>
    </source>
</evidence>
<name>A0A3S0VBA0_9GAMM</name>
<dbReference type="PROSITE" id="PS00875">
    <property type="entry name" value="T2SP_D"/>
    <property type="match status" value="1"/>
</dbReference>
<evidence type="ECO:0000256" key="6">
    <source>
        <dbReference type="ARBA" id="ARBA00022927"/>
    </source>
</evidence>
<dbReference type="Gene3D" id="3.30.1370.130">
    <property type="match status" value="1"/>
</dbReference>
<feature type="domain" description="Secretin/TonB short N-terminal" evidence="11">
    <location>
        <begin position="294"/>
        <end position="342"/>
    </location>
</feature>
<evidence type="ECO:0000256" key="2">
    <source>
        <dbReference type="ARBA" id="ARBA00006304"/>
    </source>
</evidence>
<dbReference type="Gene3D" id="3.30.1370.120">
    <property type="match status" value="1"/>
</dbReference>
<proteinExistence type="inferred from homology"/>
<evidence type="ECO:0000256" key="4">
    <source>
        <dbReference type="ARBA" id="ARBA00022692"/>
    </source>
</evidence>
<evidence type="ECO:0000256" key="7">
    <source>
        <dbReference type="ARBA" id="ARBA00023136"/>
    </source>
</evidence>
<dbReference type="InterPro" id="IPR005644">
    <property type="entry name" value="NolW-like"/>
</dbReference>
<sequence length="713" mass="79046">MHKIITVFLLWIISCVVFAEENTLAAVKVRPMPDNRVRIDFCFTKPLMQLPASFITQKPPRLVLDFMNSNSQLNENDKNKQIDIGSLVRYKIVGVGNRVRAILDLSDSITYSGQIAGNRYSLMLKGKGQQLISQRKEVFVTNRPVNARFGITNLDFRGIEKQGGRLIVDVTDTGIPIEVTQAGKDVVVNFISTRLPQNLMKRFDVADFHSPTQMISAEQDGRNVRVTLINSGDYGHFAYQVNKQFIVDVFPLSEEEIQQEKLRKKVFTGKRISLNFQDISIRAVLQLLADFTGTNIVVSDEVKGNITLRLNDLPWDQALDIIMTTQGLDKRQVGNVILIDTIDSFDKREKAELTAQQAAKKLAPIRSELLQINYAKAADIAIMLKDKDNSLLSERGTLSVDTRTNTIWLQDTATQIDEIRELVKQLDVPVKQVVIEARIVNMTKDCAEDLGVRFGVSRPTHLSGTLEGANELARGTPPADVPIPDRLNVDLGALPIDATPASIGIALAKLGDNVLLDLELSALESEGKAEIIASPRLMTTNQQAAVIESGEDIPYQESTSSGATAVAFKKAVLSLKVTPQITPDGKLLMDLQINQDSDSGRRVQGVPIILTKSIETNVLVNNGQTIVLGGIYRQDKNNTITRVPFLGELPVVGNLFRRTSARVRNEELLIFITPRIITNNLSITTVEGTRPRFAPMMPPRPQPIAPPVRPWKE</sequence>
<evidence type="ECO:0000256" key="3">
    <source>
        <dbReference type="ARBA" id="ARBA00022448"/>
    </source>
</evidence>
<evidence type="ECO:0000256" key="8">
    <source>
        <dbReference type="ARBA" id="ARBA00023237"/>
    </source>
</evidence>
<dbReference type="OrthoDB" id="9779724at2"/>
<dbReference type="GO" id="GO:0009279">
    <property type="term" value="C:cell outer membrane"/>
    <property type="evidence" value="ECO:0007669"/>
    <property type="project" value="UniProtKB-SubCell"/>
</dbReference>
<dbReference type="SMART" id="SM00965">
    <property type="entry name" value="STN"/>
    <property type="match status" value="1"/>
</dbReference>
<gene>
    <name evidence="12" type="ORF">EKM59_03355</name>
</gene>
<keyword evidence="4" id="KW-0812">Transmembrane</keyword>
<feature type="region of interest" description="Disordered" evidence="10">
    <location>
        <begin position="692"/>
        <end position="713"/>
    </location>
</feature>
<evidence type="ECO:0000256" key="9">
    <source>
        <dbReference type="RuleBase" id="RU004004"/>
    </source>
</evidence>
<dbReference type="InterPro" id="IPR004845">
    <property type="entry name" value="T2SS_GspD_CS"/>
</dbReference>
<protein>
    <submittedName>
        <fullName evidence="12">Type IV pilus secretin PilQ</fullName>
    </submittedName>
</protein>
<dbReference type="InterPro" id="IPR038591">
    <property type="entry name" value="NolW-like_sf"/>
</dbReference>
<dbReference type="Gene3D" id="2.60.40.3470">
    <property type="match status" value="1"/>
</dbReference>
<keyword evidence="6" id="KW-0653">Protein transport</keyword>
<dbReference type="Pfam" id="PF21305">
    <property type="entry name" value="type_II_gspD_N0"/>
    <property type="match status" value="1"/>
</dbReference>
<evidence type="ECO:0000313" key="12">
    <source>
        <dbReference type="EMBL" id="RUQ89450.1"/>
    </source>
</evidence>
<feature type="compositionally biased region" description="Pro residues" evidence="10">
    <location>
        <begin position="696"/>
        <end position="713"/>
    </location>
</feature>
<dbReference type="Pfam" id="PF00263">
    <property type="entry name" value="Secretin"/>
    <property type="match status" value="1"/>
</dbReference>
<reference evidence="12 13" key="1">
    <citation type="submission" date="2018-12" db="EMBL/GenBank/DDBJ databases">
        <title>Legionella sp,whole genome shotgun sequence.</title>
        <authorList>
            <person name="Wu H."/>
        </authorList>
    </citation>
    <scope>NUCLEOTIDE SEQUENCE [LARGE SCALE GENOMIC DNA]</scope>
    <source>
        <strain evidence="13">km714</strain>
    </source>
</reference>
<dbReference type="GO" id="GO:0009306">
    <property type="term" value="P:protein secretion"/>
    <property type="evidence" value="ECO:0007669"/>
    <property type="project" value="InterPro"/>
</dbReference>
<dbReference type="Proteomes" id="UP000288012">
    <property type="component" value="Unassembled WGS sequence"/>
</dbReference>
<organism evidence="12 13">
    <name type="scientific">Legionella septentrionalis</name>
    <dbReference type="NCBI Taxonomy" id="2498109"/>
    <lineage>
        <taxon>Bacteria</taxon>
        <taxon>Pseudomonadati</taxon>
        <taxon>Pseudomonadota</taxon>
        <taxon>Gammaproteobacteria</taxon>
        <taxon>Legionellales</taxon>
        <taxon>Legionellaceae</taxon>
        <taxon>Legionella</taxon>
    </lineage>
</organism>
<dbReference type="InterPro" id="IPR013355">
    <property type="entry name" value="Pilus_4_PilQ"/>
</dbReference>
<keyword evidence="8" id="KW-0998">Cell outer membrane</keyword>
<dbReference type="InterPro" id="IPR049371">
    <property type="entry name" value="GspD-like_N0"/>
</dbReference>
<keyword evidence="3 9" id="KW-0813">Transport</keyword>
<keyword evidence="5" id="KW-0732">Signal</keyword>
<dbReference type="EMBL" id="RZGR01000007">
    <property type="protein sequence ID" value="RUQ89450.1"/>
    <property type="molecule type" value="Genomic_DNA"/>
</dbReference>
<evidence type="ECO:0000256" key="1">
    <source>
        <dbReference type="ARBA" id="ARBA00004442"/>
    </source>
</evidence>
<accession>A0A3S0VBA0</accession>
<dbReference type="NCBIfam" id="TIGR02515">
    <property type="entry name" value="IV_pilus_PilQ"/>
    <property type="match status" value="1"/>
</dbReference>
<comment type="similarity">
    <text evidence="2">Belongs to the bacterial secretin family. PilQ subfamily.</text>
</comment>
<evidence type="ECO:0000313" key="13">
    <source>
        <dbReference type="Proteomes" id="UP000288012"/>
    </source>
</evidence>
<dbReference type="Pfam" id="PF11741">
    <property type="entry name" value="AMIN"/>
    <property type="match status" value="2"/>
</dbReference>
<dbReference type="RefSeq" id="WP_126953885.1">
    <property type="nucleotide sequence ID" value="NZ_RZGR01000007.1"/>
</dbReference>
<dbReference type="InterPro" id="IPR051808">
    <property type="entry name" value="Type_IV_pilus_biogenesis"/>
</dbReference>
<comment type="subcellular location">
    <subcellularLocation>
        <location evidence="1 9">Cell outer membrane</location>
    </subcellularLocation>
</comment>
<dbReference type="PANTHER" id="PTHR30604">
    <property type="entry name" value="PROTEIN TRANSPORT PROTEIN HOFQ"/>
    <property type="match status" value="1"/>
</dbReference>
<dbReference type="AlphaFoldDB" id="A0A3S0VBA0"/>